<keyword evidence="2" id="KW-1185">Reference proteome</keyword>
<dbReference type="AlphaFoldDB" id="A0AA41W5D4"/>
<evidence type="ECO:0000313" key="2">
    <source>
        <dbReference type="Proteomes" id="UP001165393"/>
    </source>
</evidence>
<gene>
    <name evidence="1" type="ORF">NAF29_05030</name>
</gene>
<dbReference type="RefSeq" id="WP_251260409.1">
    <property type="nucleotide sequence ID" value="NZ_JAMQGP010000002.1"/>
</dbReference>
<name>A0AA41W5D4_9GAMM</name>
<dbReference type="EMBL" id="JAMQGP010000002">
    <property type="protein sequence ID" value="MCM2679041.1"/>
    <property type="molecule type" value="Genomic_DNA"/>
</dbReference>
<comment type="caution">
    <text evidence="1">The sequence shown here is derived from an EMBL/GenBank/DDBJ whole genome shotgun (WGS) entry which is preliminary data.</text>
</comment>
<evidence type="ECO:0000313" key="1">
    <source>
        <dbReference type="EMBL" id="MCM2679041.1"/>
    </source>
</evidence>
<organism evidence="1 2">
    <name type="scientific">Echinimonas agarilytica</name>
    <dbReference type="NCBI Taxonomy" id="1215918"/>
    <lineage>
        <taxon>Bacteria</taxon>
        <taxon>Pseudomonadati</taxon>
        <taxon>Pseudomonadota</taxon>
        <taxon>Gammaproteobacteria</taxon>
        <taxon>Alteromonadales</taxon>
        <taxon>Echinimonadaceae</taxon>
        <taxon>Echinimonas</taxon>
    </lineage>
</organism>
<proteinExistence type="predicted"/>
<sequence length="60" mass="6778">MQHFPALMRPITKGEYQHYFAEVNRRSEQTCQQAIDHAASLPAQKSTLKSAYPPTSSNTL</sequence>
<dbReference type="Proteomes" id="UP001165393">
    <property type="component" value="Unassembled WGS sequence"/>
</dbReference>
<protein>
    <submittedName>
        <fullName evidence="1">Uncharacterized protein</fullName>
    </submittedName>
</protein>
<reference evidence="1 2" key="1">
    <citation type="journal article" date="2013" name="Antonie Van Leeuwenhoek">
        <title>Echinimonas agarilytica gen. nov., sp. nov., a new gammaproteobacterium isolated from the sea urchin Strongylocentrotus intermedius.</title>
        <authorList>
            <person name="Nedashkovskaya O.I."/>
            <person name="Stenkova A.M."/>
            <person name="Zhukova N.V."/>
            <person name="Van Trappen S."/>
            <person name="Lee J.S."/>
            <person name="Kim S.B."/>
        </authorList>
    </citation>
    <scope>NUCLEOTIDE SEQUENCE [LARGE SCALE GENOMIC DNA]</scope>
    <source>
        <strain evidence="1 2">KMM 6351</strain>
    </source>
</reference>
<accession>A0AA41W5D4</accession>